<keyword evidence="1" id="KW-1133">Transmembrane helix</keyword>
<proteinExistence type="predicted"/>
<keyword evidence="1" id="KW-0812">Transmembrane</keyword>
<protein>
    <recommendedName>
        <fullName evidence="4">Transcriptional regulator</fullName>
    </recommendedName>
</protein>
<dbReference type="EMBL" id="LR216287">
    <property type="protein sequence ID" value="VFJ15098.1"/>
    <property type="molecule type" value="Genomic_DNA"/>
</dbReference>
<evidence type="ECO:0000313" key="3">
    <source>
        <dbReference type="Proteomes" id="UP000294299"/>
    </source>
</evidence>
<dbReference type="AlphaFoldDB" id="A0A484IEC8"/>
<accession>A0A484IEC8</accession>
<dbReference type="Proteomes" id="UP000294299">
    <property type="component" value="Chromosome NFRAN"/>
</dbReference>
<dbReference type="RefSeq" id="WP_134485123.1">
    <property type="nucleotide sequence ID" value="NZ_LR216287.1"/>
</dbReference>
<keyword evidence="1" id="KW-0472">Membrane</keyword>
<dbReference type="GeneID" id="39421920"/>
<evidence type="ECO:0000256" key="1">
    <source>
        <dbReference type="SAM" id="Phobius"/>
    </source>
</evidence>
<feature type="transmembrane region" description="Helical" evidence="1">
    <location>
        <begin position="35"/>
        <end position="61"/>
    </location>
</feature>
<gene>
    <name evidence="2" type="ORF">NFRAN_2775</name>
</gene>
<feature type="transmembrane region" description="Helical" evidence="1">
    <location>
        <begin position="12"/>
        <end position="29"/>
    </location>
</feature>
<keyword evidence="3" id="KW-1185">Reference proteome</keyword>
<evidence type="ECO:0008006" key="4">
    <source>
        <dbReference type="Google" id="ProtNLM"/>
    </source>
</evidence>
<evidence type="ECO:0000313" key="2">
    <source>
        <dbReference type="EMBL" id="VFJ15098.1"/>
    </source>
</evidence>
<dbReference type="OrthoDB" id="374019at2157"/>
<sequence length="66" mass="7321">MKGAEKIKGIGLLVIALVFFFVYIYILFATDYGLLLLKLTVAVIVGVICFILGWIGITLTINEKEQ</sequence>
<organism evidence="2 3">
    <name type="scientific">Candidatus Nitrosocosmicus franklandianus</name>
    <dbReference type="NCBI Taxonomy" id="1798806"/>
    <lineage>
        <taxon>Archaea</taxon>
        <taxon>Nitrososphaerota</taxon>
        <taxon>Nitrososphaeria</taxon>
        <taxon>Nitrososphaerales</taxon>
        <taxon>Nitrososphaeraceae</taxon>
        <taxon>Candidatus Nitrosocosmicus</taxon>
    </lineage>
</organism>
<reference evidence="2 3" key="1">
    <citation type="submission" date="2019-02" db="EMBL/GenBank/DDBJ databases">
        <authorList>
            <person name="Lehtovirta-Morley E L."/>
        </authorList>
    </citation>
    <scope>NUCLEOTIDE SEQUENCE [LARGE SCALE GENOMIC DNA]</scope>
    <source>
        <strain evidence="2">NFRAN1</strain>
    </source>
</reference>
<dbReference type="KEGG" id="nfn:NFRAN_2775"/>
<name>A0A484IEC8_9ARCH</name>